<gene>
    <name evidence="2" type="ORF">S7711_10047</name>
</gene>
<dbReference type="Proteomes" id="UP000028045">
    <property type="component" value="Unassembled WGS sequence"/>
</dbReference>
<name>A0A084B877_STACB</name>
<keyword evidence="3" id="KW-1185">Reference proteome</keyword>
<organism evidence="2 3">
    <name type="scientific">Stachybotrys chartarum (strain CBS 109288 / IBT 7711)</name>
    <name type="common">Toxic black mold</name>
    <name type="synonym">Stilbospora chartarum</name>
    <dbReference type="NCBI Taxonomy" id="1280523"/>
    <lineage>
        <taxon>Eukaryota</taxon>
        <taxon>Fungi</taxon>
        <taxon>Dikarya</taxon>
        <taxon>Ascomycota</taxon>
        <taxon>Pezizomycotina</taxon>
        <taxon>Sordariomycetes</taxon>
        <taxon>Hypocreomycetidae</taxon>
        <taxon>Hypocreales</taxon>
        <taxon>Stachybotryaceae</taxon>
        <taxon>Stachybotrys</taxon>
    </lineage>
</organism>
<evidence type="ECO:0000256" key="1">
    <source>
        <dbReference type="SAM" id="MobiDB-lite"/>
    </source>
</evidence>
<dbReference type="HOGENOM" id="CLU_056399_1_0_1"/>
<feature type="compositionally biased region" description="Pro residues" evidence="1">
    <location>
        <begin position="48"/>
        <end position="62"/>
    </location>
</feature>
<evidence type="ECO:0000313" key="3">
    <source>
        <dbReference type="Proteomes" id="UP000028045"/>
    </source>
</evidence>
<dbReference type="EMBL" id="KL647756">
    <property type="protein sequence ID" value="KEY73756.1"/>
    <property type="molecule type" value="Genomic_DNA"/>
</dbReference>
<accession>A0A084B877</accession>
<protein>
    <recommendedName>
        <fullName evidence="4">BTB domain-containing protein</fullName>
    </recommendedName>
</protein>
<evidence type="ECO:0000313" key="2">
    <source>
        <dbReference type="EMBL" id="KEY73756.1"/>
    </source>
</evidence>
<sequence length="231" mass="26376">MQGIPKGLKQGRIVRPIPREVHWEDVDGITFTSFWEYAYTGNYDIPEPEPPVVPEHPTPTSPPETEEVPVAEPELISEQVADIQLPVESESWGVDWGTPSKKKKARKSYKEILQDFEKSWSDDLPVPVNHHSYDSESMPKSFGEFVVHHAKVYILADRYGVIQLMNISFEKLRQALVGCDTEEVPQRLQQMVAHYAACKVEKLWKDEDFQDLLEASGSFSRLLVGKVTLRL</sequence>
<evidence type="ECO:0008006" key="4">
    <source>
        <dbReference type="Google" id="ProtNLM"/>
    </source>
</evidence>
<feature type="region of interest" description="Disordered" evidence="1">
    <location>
        <begin position="46"/>
        <end position="66"/>
    </location>
</feature>
<proteinExistence type="predicted"/>
<reference evidence="2 3" key="1">
    <citation type="journal article" date="2014" name="BMC Genomics">
        <title>Comparative genome sequencing reveals chemotype-specific gene clusters in the toxigenic black mold Stachybotrys.</title>
        <authorList>
            <person name="Semeiks J."/>
            <person name="Borek D."/>
            <person name="Otwinowski Z."/>
            <person name="Grishin N.V."/>
        </authorList>
    </citation>
    <scope>NUCLEOTIDE SEQUENCE [LARGE SCALE GENOMIC DNA]</scope>
    <source>
        <strain evidence="3">CBS 109288 / IBT 7711</strain>
    </source>
</reference>
<dbReference type="OrthoDB" id="9997739at2759"/>
<dbReference type="AlphaFoldDB" id="A0A084B877"/>